<dbReference type="PANTHER" id="PTHR43736:SF1">
    <property type="entry name" value="DIHYDRONEOPTERIN TRIPHOSPHATE DIPHOSPHATASE"/>
    <property type="match status" value="1"/>
</dbReference>
<gene>
    <name evidence="2" type="ORF">CLV41_11428</name>
</gene>
<comment type="caution">
    <text evidence="2">The sequence shown here is derived from an EMBL/GenBank/DDBJ whole genome shotgun (WGS) entry which is preliminary data.</text>
</comment>
<dbReference type="Pfam" id="PF00293">
    <property type="entry name" value="NUDIX"/>
    <property type="match status" value="1"/>
</dbReference>
<name>A0A2S3UKX3_9HYPH</name>
<reference evidence="2 3" key="1">
    <citation type="submission" date="2018-01" db="EMBL/GenBank/DDBJ databases">
        <title>Genomic Encyclopedia of Archaeal and Bacterial Type Strains, Phase II (KMG-II): from individual species to whole genera.</title>
        <authorList>
            <person name="Goeker M."/>
        </authorList>
    </citation>
    <scope>NUCLEOTIDE SEQUENCE [LARGE SCALE GENOMIC DNA]</scope>
    <source>
        <strain evidence="2 3">DSM 17023</strain>
    </source>
</reference>
<evidence type="ECO:0000313" key="2">
    <source>
        <dbReference type="EMBL" id="POF28357.1"/>
    </source>
</evidence>
<dbReference type="SUPFAM" id="SSF55811">
    <property type="entry name" value="Nudix"/>
    <property type="match status" value="1"/>
</dbReference>
<dbReference type="AlphaFoldDB" id="A0A2S3UKX3"/>
<organism evidence="2 3">
    <name type="scientific">Roseibium marinum</name>
    <dbReference type="NCBI Taxonomy" id="281252"/>
    <lineage>
        <taxon>Bacteria</taxon>
        <taxon>Pseudomonadati</taxon>
        <taxon>Pseudomonadota</taxon>
        <taxon>Alphaproteobacteria</taxon>
        <taxon>Hyphomicrobiales</taxon>
        <taxon>Stappiaceae</taxon>
        <taxon>Roseibium</taxon>
    </lineage>
</organism>
<dbReference type="PROSITE" id="PS51462">
    <property type="entry name" value="NUDIX"/>
    <property type="match status" value="1"/>
</dbReference>
<feature type="domain" description="Nudix hydrolase" evidence="1">
    <location>
        <begin position="43"/>
        <end position="180"/>
    </location>
</feature>
<dbReference type="PANTHER" id="PTHR43736">
    <property type="entry name" value="ADP-RIBOSE PYROPHOSPHATASE"/>
    <property type="match status" value="1"/>
</dbReference>
<protein>
    <submittedName>
        <fullName evidence="2">NUDIX domain-containing protein</fullName>
    </submittedName>
</protein>
<dbReference type="InterPro" id="IPR000086">
    <property type="entry name" value="NUDIX_hydrolase_dom"/>
</dbReference>
<sequence length="191" mass="21387">MGDSPILEDRANPPLGRFLGHVAPGMEPRAIQTQNRPCPEFRPLIRSTPRAFILRGDSLLVQEKRHPDKGLYFTLPGGKQDPGETLTECLKRECLEEVGAAVTVEGLLHVAEVYRLKTGERERQHQLDFVFACSVPEDYTPVLGSHPDPHQTGTRWILAENAQQLRPAYVTKLFSLGCTRGLEVYLGPYND</sequence>
<evidence type="ECO:0000313" key="3">
    <source>
        <dbReference type="Proteomes" id="UP000236959"/>
    </source>
</evidence>
<keyword evidence="3" id="KW-1185">Reference proteome</keyword>
<accession>A0A2S3UKX3</accession>
<proteinExistence type="predicted"/>
<dbReference type="InterPro" id="IPR015797">
    <property type="entry name" value="NUDIX_hydrolase-like_dom_sf"/>
</dbReference>
<dbReference type="EMBL" id="PPCN01000014">
    <property type="protein sequence ID" value="POF28357.1"/>
    <property type="molecule type" value="Genomic_DNA"/>
</dbReference>
<dbReference type="Proteomes" id="UP000236959">
    <property type="component" value="Unassembled WGS sequence"/>
</dbReference>
<dbReference type="GO" id="GO:0003824">
    <property type="term" value="F:catalytic activity"/>
    <property type="evidence" value="ECO:0007669"/>
    <property type="project" value="UniProtKB-ARBA"/>
</dbReference>
<evidence type="ECO:0000259" key="1">
    <source>
        <dbReference type="PROSITE" id="PS51462"/>
    </source>
</evidence>
<dbReference type="Gene3D" id="3.90.79.10">
    <property type="entry name" value="Nucleoside Triphosphate Pyrophosphohydrolase"/>
    <property type="match status" value="1"/>
</dbReference>